<dbReference type="GO" id="GO:0005524">
    <property type="term" value="F:ATP binding"/>
    <property type="evidence" value="ECO:0007669"/>
    <property type="project" value="UniProtKB-KW"/>
</dbReference>
<dbReference type="Pfam" id="PF00069">
    <property type="entry name" value="Pkinase"/>
    <property type="match status" value="1"/>
</dbReference>
<dbReference type="PROSITE" id="PS00108">
    <property type="entry name" value="PROTEIN_KINASE_ST"/>
    <property type="match status" value="1"/>
</dbReference>
<dbReference type="PROSITE" id="PS50011">
    <property type="entry name" value="PROTEIN_KINASE_DOM"/>
    <property type="match status" value="1"/>
</dbReference>
<evidence type="ECO:0000256" key="5">
    <source>
        <dbReference type="ARBA" id="ARBA00022777"/>
    </source>
</evidence>
<keyword evidence="4" id="KW-0547">Nucleotide-binding</keyword>
<feature type="region of interest" description="Disordered" evidence="7">
    <location>
        <begin position="259"/>
        <end position="329"/>
    </location>
</feature>
<dbReference type="EC" id="2.7.11.1" evidence="1"/>
<evidence type="ECO:0000313" key="9">
    <source>
        <dbReference type="EMBL" id="MDQ0908229.1"/>
    </source>
</evidence>
<keyword evidence="3 9" id="KW-0808">Transferase</keyword>
<evidence type="ECO:0000256" key="7">
    <source>
        <dbReference type="SAM" id="MobiDB-lite"/>
    </source>
</evidence>
<dbReference type="AlphaFoldDB" id="A0AAW8FER0"/>
<dbReference type="EMBL" id="JAUSZV010000005">
    <property type="protein sequence ID" value="MDQ0908229.1"/>
    <property type="molecule type" value="Genomic_DNA"/>
</dbReference>
<dbReference type="PANTHER" id="PTHR43289">
    <property type="entry name" value="MITOGEN-ACTIVATED PROTEIN KINASE KINASE KINASE 20-RELATED"/>
    <property type="match status" value="1"/>
</dbReference>
<proteinExistence type="predicted"/>
<dbReference type="InterPro" id="IPR000719">
    <property type="entry name" value="Prot_kinase_dom"/>
</dbReference>
<comment type="caution">
    <text evidence="9">The sequence shown here is derived from an EMBL/GenBank/DDBJ whole genome shotgun (WGS) entry which is preliminary data.</text>
</comment>
<keyword evidence="2 9" id="KW-0723">Serine/threonine-protein kinase</keyword>
<accession>A0AAW8FER0</accession>
<feature type="compositionally biased region" description="Low complexity" evidence="7">
    <location>
        <begin position="259"/>
        <end position="275"/>
    </location>
</feature>
<dbReference type="CDD" id="cd14014">
    <property type="entry name" value="STKc_PknB_like"/>
    <property type="match status" value="1"/>
</dbReference>
<dbReference type="Gene3D" id="3.30.200.20">
    <property type="entry name" value="Phosphorylase Kinase, domain 1"/>
    <property type="match status" value="1"/>
</dbReference>
<reference evidence="9" key="1">
    <citation type="submission" date="2023-07" db="EMBL/GenBank/DDBJ databases">
        <title>Comparative genomics of wheat-associated soil bacteria to identify genetic determinants of phenazine resistance.</title>
        <authorList>
            <person name="Mouncey N."/>
        </authorList>
    </citation>
    <scope>NUCLEOTIDE SEQUENCE</scope>
    <source>
        <strain evidence="9">V4I22</strain>
    </source>
</reference>
<evidence type="ECO:0000256" key="6">
    <source>
        <dbReference type="ARBA" id="ARBA00022840"/>
    </source>
</evidence>
<gene>
    <name evidence="9" type="ORF">QFZ22_004214</name>
</gene>
<evidence type="ECO:0000259" key="8">
    <source>
        <dbReference type="PROSITE" id="PS50011"/>
    </source>
</evidence>
<dbReference type="Proteomes" id="UP001234216">
    <property type="component" value="Unassembled WGS sequence"/>
</dbReference>
<keyword evidence="6" id="KW-0067">ATP-binding</keyword>
<dbReference type="PANTHER" id="PTHR43289:SF6">
    <property type="entry name" value="SERINE_THREONINE-PROTEIN KINASE NEKL-3"/>
    <property type="match status" value="1"/>
</dbReference>
<feature type="compositionally biased region" description="Low complexity" evidence="7">
    <location>
        <begin position="312"/>
        <end position="322"/>
    </location>
</feature>
<sequence length="329" mass="34223">MSEDGEHPADGRLIGGRYRLVERVGSGPGGTVWRARDEQDARYVAVKEPRPTGDPEDEERRRAMRRLPHEARAAAQVDHPAAVAIHDVLLDDELPWIVMELVEGESLEAALAGRGPVTDTEAARIGLAVLGALHAAHRVGIVHRDLKPSNVLLEAGGERVVVTDFGIGASGRGNTQQAAVGFVAPECGSGRVAGPASDLWSLGALLRSAVGTGPLASGPLGSLLERLLAPEPETRPTAEEAAEVLAEVAGRSLPTWAAETPAAPQTVQTAASPPAAQTPPSPPVPEAPEPTPAPSPTDLPHSAPAAEEPRRLTALSALGLLLQKKPERG</sequence>
<feature type="domain" description="Protein kinase" evidence="8">
    <location>
        <begin position="18"/>
        <end position="248"/>
    </location>
</feature>
<dbReference type="InterPro" id="IPR008271">
    <property type="entry name" value="Ser/Thr_kinase_AS"/>
</dbReference>
<dbReference type="SMART" id="SM00220">
    <property type="entry name" value="S_TKc"/>
    <property type="match status" value="1"/>
</dbReference>
<protein>
    <recommendedName>
        <fullName evidence="1">non-specific serine/threonine protein kinase</fullName>
        <ecNumber evidence="1">2.7.11.1</ecNumber>
    </recommendedName>
</protein>
<evidence type="ECO:0000256" key="2">
    <source>
        <dbReference type="ARBA" id="ARBA00022527"/>
    </source>
</evidence>
<dbReference type="SUPFAM" id="SSF56112">
    <property type="entry name" value="Protein kinase-like (PK-like)"/>
    <property type="match status" value="1"/>
</dbReference>
<dbReference type="RefSeq" id="WP_306977388.1">
    <property type="nucleotide sequence ID" value="NZ_JAUSYQ010000002.1"/>
</dbReference>
<evidence type="ECO:0000256" key="1">
    <source>
        <dbReference type="ARBA" id="ARBA00012513"/>
    </source>
</evidence>
<evidence type="ECO:0000313" key="10">
    <source>
        <dbReference type="Proteomes" id="UP001234216"/>
    </source>
</evidence>
<dbReference type="GO" id="GO:0004674">
    <property type="term" value="F:protein serine/threonine kinase activity"/>
    <property type="evidence" value="ECO:0007669"/>
    <property type="project" value="UniProtKB-KW"/>
</dbReference>
<organism evidence="9 10">
    <name type="scientific">Streptomyces canus</name>
    <dbReference type="NCBI Taxonomy" id="58343"/>
    <lineage>
        <taxon>Bacteria</taxon>
        <taxon>Bacillati</taxon>
        <taxon>Actinomycetota</taxon>
        <taxon>Actinomycetes</taxon>
        <taxon>Kitasatosporales</taxon>
        <taxon>Streptomycetaceae</taxon>
        <taxon>Streptomyces</taxon>
        <taxon>Streptomyces aurantiacus group</taxon>
    </lineage>
</organism>
<keyword evidence="5 9" id="KW-0418">Kinase</keyword>
<name>A0AAW8FER0_9ACTN</name>
<evidence type="ECO:0000256" key="4">
    <source>
        <dbReference type="ARBA" id="ARBA00022741"/>
    </source>
</evidence>
<dbReference type="InterPro" id="IPR011009">
    <property type="entry name" value="Kinase-like_dom_sf"/>
</dbReference>
<feature type="compositionally biased region" description="Pro residues" evidence="7">
    <location>
        <begin position="276"/>
        <end position="297"/>
    </location>
</feature>
<dbReference type="Gene3D" id="1.10.510.10">
    <property type="entry name" value="Transferase(Phosphotransferase) domain 1"/>
    <property type="match status" value="1"/>
</dbReference>
<evidence type="ECO:0000256" key="3">
    <source>
        <dbReference type="ARBA" id="ARBA00022679"/>
    </source>
</evidence>